<dbReference type="AlphaFoldDB" id="A0A7S4GJX0"/>
<accession>A0A7S4GJX0</accession>
<dbReference type="Pfam" id="PF03407">
    <property type="entry name" value="Nucleotid_trans"/>
    <property type="match status" value="1"/>
</dbReference>
<gene>
    <name evidence="2" type="ORF">EGYM00163_LOCUS50579</name>
</gene>
<evidence type="ECO:0000259" key="1">
    <source>
        <dbReference type="Pfam" id="PF03407"/>
    </source>
</evidence>
<evidence type="ECO:0000313" key="2">
    <source>
        <dbReference type="EMBL" id="CAE0839207.1"/>
    </source>
</evidence>
<reference evidence="2" key="1">
    <citation type="submission" date="2021-01" db="EMBL/GenBank/DDBJ databases">
        <authorList>
            <person name="Corre E."/>
            <person name="Pelletier E."/>
            <person name="Niang G."/>
            <person name="Scheremetjew M."/>
            <person name="Finn R."/>
            <person name="Kale V."/>
            <person name="Holt S."/>
            <person name="Cochrane G."/>
            <person name="Meng A."/>
            <person name="Brown T."/>
            <person name="Cohen L."/>
        </authorList>
    </citation>
    <scope>NUCLEOTIDE SEQUENCE</scope>
    <source>
        <strain evidence="2">CCMP1594</strain>
    </source>
</reference>
<protein>
    <recommendedName>
        <fullName evidence="1">Nucleotide-diphospho-sugar transferase domain-containing protein</fullName>
    </recommendedName>
</protein>
<organism evidence="2">
    <name type="scientific">Eutreptiella gymnastica</name>
    <dbReference type="NCBI Taxonomy" id="73025"/>
    <lineage>
        <taxon>Eukaryota</taxon>
        <taxon>Discoba</taxon>
        <taxon>Euglenozoa</taxon>
        <taxon>Euglenida</taxon>
        <taxon>Spirocuta</taxon>
        <taxon>Euglenophyceae</taxon>
        <taxon>Eutreptiales</taxon>
        <taxon>Eutreptiaceae</taxon>
        <taxon>Eutreptiella</taxon>
    </lineage>
</organism>
<sequence>MNEIYGKKYLVYVYVNEHALEAAVNLIVSCRRYGIPHVLLLCENEATAAHLREWGLYHYYPKDLLAKISAQTMESYWGPSMWVRCNFNHHLVQHGVSVAFFDADIVLVNDPRPVLFARDTDMSTSFRMASIGPWTWTFPFLDRHTWHREPTLAAVLNRHFLELNNGISRYDSNANMMVFFEVMRQRILLEVAQAEAFPGWDQTAQARVLNAALFNFRGNNVSVLGSEKALISDYPNEFNISVVLFQTVKNFQGRIDLSLKNSSTQHFAYHAFGHVSRGAEQAWYVKLAYLHGVCWTLTPDAMDVLQRWNASLGEEALYRRIDAGNKCCQPKCEEVRQERSRWGATLLDTIAKPNSTFVPPAFRYKSQGRA</sequence>
<dbReference type="InterPro" id="IPR005069">
    <property type="entry name" value="Nucl-diP-sugar_transferase"/>
</dbReference>
<name>A0A7S4GJX0_9EUGL</name>
<proteinExistence type="predicted"/>
<dbReference type="EMBL" id="HBJA01147293">
    <property type="protein sequence ID" value="CAE0839207.1"/>
    <property type="molecule type" value="Transcribed_RNA"/>
</dbReference>
<feature type="domain" description="Nucleotide-diphospho-sugar transferase" evidence="1">
    <location>
        <begin position="35"/>
        <end position="125"/>
    </location>
</feature>